<dbReference type="PANTHER" id="PTHR11054">
    <property type="entry name" value="6-PHOSPHOGLUCONOLACTONASE"/>
    <property type="match status" value="1"/>
</dbReference>
<dbReference type="InterPro" id="IPR006148">
    <property type="entry name" value="Glc/Gal-6P_isomerase"/>
</dbReference>
<reference evidence="2 3" key="1">
    <citation type="journal article" date="2025" name="Int. J. Syst. Evol. Microbiol.">
        <title>Desulfovibrio falkowii sp. nov., Porphyromonas miyakawae sp. nov., Mediterraneibacter flintii sp. nov. and Owariibacterium komagatae gen. nov., sp. nov., isolated from human faeces.</title>
        <authorList>
            <person name="Hamaguchi T."/>
            <person name="Ohara M."/>
            <person name="Hisatomi A."/>
            <person name="Sekiguchi K."/>
            <person name="Takeda J.I."/>
            <person name="Ueyama J."/>
            <person name="Ito M."/>
            <person name="Nishiwaki H."/>
            <person name="Ogi T."/>
            <person name="Hirayama M."/>
            <person name="Ohkuma M."/>
            <person name="Sakamoto M."/>
            <person name="Ohno K."/>
        </authorList>
    </citation>
    <scope>NUCLEOTIDE SEQUENCE [LARGE SCALE GENOMIC DNA]</scope>
    <source>
        <strain evidence="2 3">13CB11C</strain>
    </source>
</reference>
<comment type="caution">
    <text evidence="2">The sequence shown here is derived from an EMBL/GenBank/DDBJ whole genome shotgun (WGS) entry which is preliminary data.</text>
</comment>
<dbReference type="Proteomes" id="UP001628220">
    <property type="component" value="Unassembled WGS sequence"/>
</dbReference>
<organism evidence="2 3">
    <name type="scientific">Porphyromonas miyakawae</name>
    <dbReference type="NCBI Taxonomy" id="3137470"/>
    <lineage>
        <taxon>Bacteria</taxon>
        <taxon>Pseudomonadati</taxon>
        <taxon>Bacteroidota</taxon>
        <taxon>Bacteroidia</taxon>
        <taxon>Bacteroidales</taxon>
        <taxon>Porphyromonadaceae</taxon>
        <taxon>Porphyromonas</taxon>
    </lineage>
</organism>
<dbReference type="InterPro" id="IPR037171">
    <property type="entry name" value="NagB/RpiA_transferase-like"/>
</dbReference>
<dbReference type="RefSeq" id="WP_411915847.1">
    <property type="nucleotide sequence ID" value="NZ_BAAFSF010000004.1"/>
</dbReference>
<gene>
    <name evidence="2" type="primary">pgl</name>
    <name evidence="2" type="ORF">Tsumi_11820</name>
</gene>
<dbReference type="InterPro" id="IPR039104">
    <property type="entry name" value="6PGL"/>
</dbReference>
<dbReference type="Pfam" id="PF01182">
    <property type="entry name" value="Glucosamine_iso"/>
    <property type="match status" value="1"/>
</dbReference>
<accession>A0ABQ0E2Z4</accession>
<keyword evidence="3" id="KW-1185">Reference proteome</keyword>
<proteinExistence type="predicted"/>
<dbReference type="SUPFAM" id="SSF100950">
    <property type="entry name" value="NagB/RpiA/CoA transferase-like"/>
    <property type="match status" value="1"/>
</dbReference>
<dbReference type="PANTHER" id="PTHR11054:SF0">
    <property type="entry name" value="6-PHOSPHOGLUCONOLACTONASE"/>
    <property type="match status" value="1"/>
</dbReference>
<evidence type="ECO:0000259" key="1">
    <source>
        <dbReference type="Pfam" id="PF01182"/>
    </source>
</evidence>
<evidence type="ECO:0000313" key="3">
    <source>
        <dbReference type="Proteomes" id="UP001628220"/>
    </source>
</evidence>
<sequence>MNILSYPSPKEVAQKLAERIAEEVEKKPVYHLAITGGEDAPMVYQALAAANINWQKVRLYFVSEVISGTQAGINYDVARHHLITKVPIREEQVYRIPIDADSAAQAAQSYQQQVTGEVPLLNGYPLFDAVLLALHEDGHVAEIHPGQEELYYKEDVYLVNKRPESGEETVTLSFQALSEVKKIFLYAFGDDIRFVIGNMVNLMPEAKAYPANVLTALNPWSTLYADAAAMREKSYAIY</sequence>
<evidence type="ECO:0000313" key="2">
    <source>
        <dbReference type="EMBL" id="GAB1252076.1"/>
    </source>
</evidence>
<dbReference type="EMBL" id="BAAFSF010000004">
    <property type="protein sequence ID" value="GAB1252076.1"/>
    <property type="molecule type" value="Genomic_DNA"/>
</dbReference>
<dbReference type="Gene3D" id="3.40.50.1360">
    <property type="match status" value="1"/>
</dbReference>
<feature type="domain" description="Glucosamine/galactosamine-6-phosphate isomerase" evidence="1">
    <location>
        <begin position="10"/>
        <end position="214"/>
    </location>
</feature>
<name>A0ABQ0E2Z4_9PORP</name>
<protein>
    <submittedName>
        <fullName evidence="2">6-phosphogluconolactonase</fullName>
    </submittedName>
</protein>